<evidence type="ECO:0000256" key="3">
    <source>
        <dbReference type="ARBA" id="ARBA00022898"/>
    </source>
</evidence>
<evidence type="ECO:0000256" key="2">
    <source>
        <dbReference type="ARBA" id="ARBA00012681"/>
    </source>
</evidence>
<dbReference type="RefSeq" id="WP_063904553.1">
    <property type="nucleotide sequence ID" value="NZ_BAQW01000002.1"/>
</dbReference>
<dbReference type="NCBIfam" id="TIGR01136">
    <property type="entry name" value="cysKM"/>
    <property type="match status" value="1"/>
</dbReference>
<sequence>MNKKVVSSPAPFEGYAAPRGRVYNSFLETVGGTPLVALPRLTEQEKLHGRLLLKLEFFNPLGSVKDRIGVAMLRDAETRGLITPGRTVLIEPTSGNTGISLAFAAVALGYRLIVTMPESASTERRKMLRLMGATTELTPANDGMAGAIRRAEELMETLPDAWMPSQFENDANPAVHEQTTALEIWNDTAGQVDMVVAGLGTGGTASGIAHGLKKFSKAIKVIGVEPRESAVLHGDEPGPHGIQGIGPGFQPDTLDLRALDSVIEVSEQESLTTARLCAAVEGIPIGISSGAALYAGMSLAKKASSRGKTIVVIAPSFAERYLSTQLFDGLS</sequence>
<dbReference type="NCBIfam" id="TIGR01139">
    <property type="entry name" value="cysK"/>
    <property type="match status" value="1"/>
</dbReference>
<evidence type="ECO:0000259" key="5">
    <source>
        <dbReference type="Pfam" id="PF00291"/>
    </source>
</evidence>
<feature type="domain" description="Tryptophan synthase beta chain-like PALP" evidence="5">
    <location>
        <begin position="29"/>
        <end position="315"/>
    </location>
</feature>
<dbReference type="EC" id="2.5.1.47" evidence="2"/>
<dbReference type="InterPro" id="IPR005859">
    <property type="entry name" value="CysK"/>
</dbReference>
<dbReference type="Pfam" id="PF00291">
    <property type="entry name" value="PALP"/>
    <property type="match status" value="1"/>
</dbReference>
<dbReference type="InterPro" id="IPR050214">
    <property type="entry name" value="Cys_Synth/Cystath_Beta-Synth"/>
</dbReference>
<keyword evidence="7" id="KW-1185">Reference proteome</keyword>
<keyword evidence="3" id="KW-0663">Pyridoxal phosphate</keyword>
<dbReference type="Proteomes" id="UP001061070">
    <property type="component" value="Unassembled WGS sequence"/>
</dbReference>
<comment type="catalytic activity">
    <reaction evidence="4">
        <text>O-acetyl-L-serine + hydrogen sulfide = L-cysteine + acetate</text>
        <dbReference type="Rhea" id="RHEA:14829"/>
        <dbReference type="ChEBI" id="CHEBI:29919"/>
        <dbReference type="ChEBI" id="CHEBI:30089"/>
        <dbReference type="ChEBI" id="CHEBI:35235"/>
        <dbReference type="ChEBI" id="CHEBI:58340"/>
        <dbReference type="EC" id="2.5.1.47"/>
    </reaction>
</comment>
<name>A0ABQ0Q8F7_9PROT</name>
<dbReference type="InterPro" id="IPR001926">
    <property type="entry name" value="TrpB-like_PALP"/>
</dbReference>
<dbReference type="EMBL" id="BAQW01000002">
    <property type="protein sequence ID" value="GBR08867.1"/>
    <property type="molecule type" value="Genomic_DNA"/>
</dbReference>
<comment type="caution">
    <text evidence="6">The sequence shown here is derived from an EMBL/GenBank/DDBJ whole genome shotgun (WGS) entry which is preliminary data.</text>
</comment>
<evidence type="ECO:0000313" key="7">
    <source>
        <dbReference type="Proteomes" id="UP001061070"/>
    </source>
</evidence>
<proteinExistence type="predicted"/>
<protein>
    <recommendedName>
        <fullName evidence="2">cysteine synthase</fullName>
        <ecNumber evidence="2">2.5.1.47</ecNumber>
    </recommendedName>
</protein>
<dbReference type="SUPFAM" id="SSF53686">
    <property type="entry name" value="Tryptophan synthase beta subunit-like PLP-dependent enzymes"/>
    <property type="match status" value="1"/>
</dbReference>
<evidence type="ECO:0000313" key="6">
    <source>
        <dbReference type="EMBL" id="GBR08867.1"/>
    </source>
</evidence>
<gene>
    <name evidence="6" type="ORF">AA0228_0483</name>
</gene>
<evidence type="ECO:0000256" key="1">
    <source>
        <dbReference type="ARBA" id="ARBA00001933"/>
    </source>
</evidence>
<reference evidence="6" key="1">
    <citation type="submission" date="2013-04" db="EMBL/GenBank/DDBJ databases">
        <title>The genome sequencing project of 58 acetic acid bacteria.</title>
        <authorList>
            <person name="Okamoto-Kainuma A."/>
            <person name="Ishikawa M."/>
            <person name="Umino S."/>
            <person name="Koizumi Y."/>
            <person name="Shiwa Y."/>
            <person name="Yoshikawa H."/>
            <person name="Matsutani M."/>
            <person name="Matsushita K."/>
        </authorList>
    </citation>
    <scope>NUCLEOTIDE SEQUENCE</scope>
    <source>
        <strain evidence="6">NRIC 0228</strain>
    </source>
</reference>
<organism evidence="6 7">
    <name type="scientific">Gluconobacter frateurii NRIC 0228</name>
    <dbReference type="NCBI Taxonomy" id="1307946"/>
    <lineage>
        <taxon>Bacteria</taxon>
        <taxon>Pseudomonadati</taxon>
        <taxon>Pseudomonadota</taxon>
        <taxon>Alphaproteobacteria</taxon>
        <taxon>Acetobacterales</taxon>
        <taxon>Acetobacteraceae</taxon>
        <taxon>Gluconobacter</taxon>
    </lineage>
</organism>
<dbReference type="InterPro" id="IPR005856">
    <property type="entry name" value="Cys_synth"/>
</dbReference>
<evidence type="ECO:0000256" key="4">
    <source>
        <dbReference type="ARBA" id="ARBA00047931"/>
    </source>
</evidence>
<comment type="cofactor">
    <cofactor evidence="1">
        <name>pyridoxal 5'-phosphate</name>
        <dbReference type="ChEBI" id="CHEBI:597326"/>
    </cofactor>
</comment>
<dbReference type="Gene3D" id="3.40.50.1100">
    <property type="match status" value="2"/>
</dbReference>
<dbReference type="InterPro" id="IPR036052">
    <property type="entry name" value="TrpB-like_PALP_sf"/>
</dbReference>
<accession>A0ABQ0Q8F7</accession>
<dbReference type="CDD" id="cd01561">
    <property type="entry name" value="CBS_like"/>
    <property type="match status" value="1"/>
</dbReference>
<dbReference type="PANTHER" id="PTHR10314">
    <property type="entry name" value="CYSTATHIONINE BETA-SYNTHASE"/>
    <property type="match status" value="1"/>
</dbReference>